<accession>A0A1G9TVN1</accession>
<dbReference type="AlphaFoldDB" id="A0A1G9TVN1"/>
<organism evidence="3 4">
    <name type="scientific">Megasphaera paucivorans</name>
    <dbReference type="NCBI Taxonomy" id="349095"/>
    <lineage>
        <taxon>Bacteria</taxon>
        <taxon>Bacillati</taxon>
        <taxon>Bacillota</taxon>
        <taxon>Negativicutes</taxon>
        <taxon>Veillonellales</taxon>
        <taxon>Veillonellaceae</taxon>
        <taxon>Megasphaera</taxon>
    </lineage>
</organism>
<dbReference type="HAMAP" id="MF_01054">
    <property type="entry name" value="UPF0237"/>
    <property type="match status" value="1"/>
</dbReference>
<dbReference type="InterPro" id="IPR050990">
    <property type="entry name" value="UPF0237/GcvR_regulator"/>
</dbReference>
<dbReference type="InterPro" id="IPR002912">
    <property type="entry name" value="ACT_dom"/>
</dbReference>
<sequence>MSMKVVITVVGLDRTGIIATVSNVMAEYGINIETINQVILDGLFNMVMIVDMEKAAIDLEELQNVLKEKGDVLGVEIRAQHADIFYAMHRVG</sequence>
<dbReference type="CDD" id="cd04872">
    <property type="entry name" value="ACT_1ZPV"/>
    <property type="match status" value="1"/>
</dbReference>
<evidence type="ECO:0000259" key="2">
    <source>
        <dbReference type="PROSITE" id="PS51671"/>
    </source>
</evidence>
<comment type="similarity">
    <text evidence="1">Belongs to the UPF0237 family.</text>
</comment>
<evidence type="ECO:0000313" key="4">
    <source>
        <dbReference type="Proteomes" id="UP000199309"/>
    </source>
</evidence>
<dbReference type="Gene3D" id="3.30.70.260">
    <property type="match status" value="1"/>
</dbReference>
<proteinExistence type="inferred from homology"/>
<dbReference type="SUPFAM" id="SSF55021">
    <property type="entry name" value="ACT-like"/>
    <property type="match status" value="1"/>
</dbReference>
<name>A0A1G9TVN1_9FIRM</name>
<reference evidence="3 4" key="1">
    <citation type="submission" date="2016-10" db="EMBL/GenBank/DDBJ databases">
        <authorList>
            <person name="de Groot N.N."/>
        </authorList>
    </citation>
    <scope>NUCLEOTIDE SEQUENCE [LARGE SCALE GENOMIC DNA]</scope>
    <source>
        <strain evidence="3 4">DSM 16981</strain>
    </source>
</reference>
<dbReference type="EMBL" id="FNHQ01000008">
    <property type="protein sequence ID" value="SDM51789.1"/>
    <property type="molecule type" value="Genomic_DNA"/>
</dbReference>
<evidence type="ECO:0000313" key="3">
    <source>
        <dbReference type="EMBL" id="SDM51789.1"/>
    </source>
</evidence>
<dbReference type="PANTHER" id="PTHR34875:SF6">
    <property type="entry name" value="UPF0237 PROTEIN MJ1558"/>
    <property type="match status" value="1"/>
</dbReference>
<keyword evidence="4" id="KW-1185">Reference proteome</keyword>
<dbReference type="InterPro" id="IPR045865">
    <property type="entry name" value="ACT-like_dom_sf"/>
</dbReference>
<dbReference type="PROSITE" id="PS51671">
    <property type="entry name" value="ACT"/>
    <property type="match status" value="1"/>
</dbReference>
<feature type="domain" description="ACT" evidence="2">
    <location>
        <begin position="6"/>
        <end position="80"/>
    </location>
</feature>
<dbReference type="NCBIfam" id="NF001220">
    <property type="entry name" value="PRK00194.1"/>
    <property type="match status" value="1"/>
</dbReference>
<dbReference type="Proteomes" id="UP000199309">
    <property type="component" value="Unassembled WGS sequence"/>
</dbReference>
<protein>
    <recommendedName>
        <fullName evidence="1">UPF0237 protein SAMN05660299_01029</fullName>
    </recommendedName>
</protein>
<dbReference type="InterPro" id="IPR022986">
    <property type="entry name" value="UPF0237_ACT"/>
</dbReference>
<dbReference type="Pfam" id="PF13740">
    <property type="entry name" value="ACT_6"/>
    <property type="match status" value="1"/>
</dbReference>
<evidence type="ECO:0000256" key="1">
    <source>
        <dbReference type="HAMAP-Rule" id="MF_01054"/>
    </source>
</evidence>
<dbReference type="STRING" id="349095.SAMN05660299_01029"/>
<gene>
    <name evidence="3" type="ORF">SAMN05660299_01029</name>
</gene>
<dbReference type="PANTHER" id="PTHR34875">
    <property type="entry name" value="UPF0237 PROTEIN MJ1558"/>
    <property type="match status" value="1"/>
</dbReference>